<dbReference type="InterPro" id="IPR032698">
    <property type="entry name" value="SirB1_N"/>
</dbReference>
<protein>
    <recommendedName>
        <fullName evidence="2">Protein SirB1 N-terminal domain-containing protein</fullName>
    </recommendedName>
</protein>
<feature type="domain" description="Protein SirB1 N-terminal" evidence="2">
    <location>
        <begin position="101"/>
        <end position="251"/>
    </location>
</feature>
<gene>
    <name evidence="3" type="ORF">GCM10023189_09810</name>
</gene>
<comment type="similarity">
    <text evidence="1">Belongs to the UPF0162 family.</text>
</comment>
<dbReference type="RefSeq" id="WP_345241172.1">
    <property type="nucleotide sequence ID" value="NZ_BAABHD010000010.1"/>
</dbReference>
<evidence type="ECO:0000313" key="3">
    <source>
        <dbReference type="EMBL" id="GAA4449945.1"/>
    </source>
</evidence>
<comment type="caution">
    <text evidence="3">The sequence shown here is derived from an EMBL/GenBank/DDBJ whole genome shotgun (WGS) entry which is preliminary data.</text>
</comment>
<organism evidence="3 4">
    <name type="scientific">Nibrella saemangeumensis</name>
    <dbReference type="NCBI Taxonomy" id="1084526"/>
    <lineage>
        <taxon>Bacteria</taxon>
        <taxon>Pseudomonadati</taxon>
        <taxon>Bacteroidota</taxon>
        <taxon>Cytophagia</taxon>
        <taxon>Cytophagales</taxon>
        <taxon>Spirosomataceae</taxon>
        <taxon>Nibrella</taxon>
    </lineage>
</organism>
<proteinExistence type="inferred from homology"/>
<evidence type="ECO:0000313" key="4">
    <source>
        <dbReference type="Proteomes" id="UP001501175"/>
    </source>
</evidence>
<dbReference type="EMBL" id="BAABHD010000010">
    <property type="protein sequence ID" value="GAA4449945.1"/>
    <property type="molecule type" value="Genomic_DNA"/>
</dbReference>
<evidence type="ECO:0000259" key="2">
    <source>
        <dbReference type="Pfam" id="PF13369"/>
    </source>
</evidence>
<keyword evidence="4" id="KW-1185">Reference proteome</keyword>
<dbReference type="PANTHER" id="PTHR31350">
    <property type="entry name" value="SI:DKEY-261L7.2"/>
    <property type="match status" value="1"/>
</dbReference>
<reference evidence="4" key="1">
    <citation type="journal article" date="2019" name="Int. J. Syst. Evol. Microbiol.">
        <title>The Global Catalogue of Microorganisms (GCM) 10K type strain sequencing project: providing services to taxonomists for standard genome sequencing and annotation.</title>
        <authorList>
            <consortium name="The Broad Institute Genomics Platform"/>
            <consortium name="The Broad Institute Genome Sequencing Center for Infectious Disease"/>
            <person name="Wu L."/>
            <person name="Ma J."/>
        </authorList>
    </citation>
    <scope>NUCLEOTIDE SEQUENCE [LARGE SCALE GENOMIC DNA]</scope>
    <source>
        <strain evidence="4">JCM 17927</strain>
    </source>
</reference>
<sequence length="292" mass="33898">MNDSEIKALISLLDDEDQEVVQHVEKRIRQIGGQMIPYLESEWEGSFNAGLQKRIEELIHDLQYQSVLERMQTWKNGGAMDLLEGLWVVATYQYPDLSLDKLRQDLEQLYYEVWLEVKTDMHPVDQVRALNNVFFNKLKFAANTKHFHSPANSMINQVLETRRGNPISLCVIYMLVANKIGLPIYGVNLPNLFVLTYKAPAGVQFYINVFNRGLVFSKNDIDHYIAQLNLKQADMFYQPCSNLDIIRRMLRNLTLSFEKNSDAERVKEVERILDSIKDDEDTLPLSDYSNKS</sequence>
<accession>A0ABP8MIB1</accession>
<dbReference type="PANTHER" id="PTHR31350:SF21">
    <property type="entry name" value="F-BOX ONLY PROTEIN 21"/>
    <property type="match status" value="1"/>
</dbReference>
<name>A0ABP8MIB1_9BACT</name>
<evidence type="ECO:0000256" key="1">
    <source>
        <dbReference type="ARBA" id="ARBA00007100"/>
    </source>
</evidence>
<dbReference type="Pfam" id="PF13369">
    <property type="entry name" value="Transglut_core2"/>
    <property type="match status" value="1"/>
</dbReference>
<dbReference type="Proteomes" id="UP001501175">
    <property type="component" value="Unassembled WGS sequence"/>
</dbReference>